<evidence type="ECO:0000313" key="2">
    <source>
        <dbReference type="EMBL" id="SFK16380.1"/>
    </source>
</evidence>
<dbReference type="OrthoDB" id="5900139at2"/>
<reference evidence="3" key="1">
    <citation type="submission" date="2016-10" db="EMBL/GenBank/DDBJ databases">
        <authorList>
            <person name="Varghese N."/>
            <person name="Submissions S."/>
        </authorList>
    </citation>
    <scope>NUCLEOTIDE SEQUENCE [LARGE SCALE GENOMIC DNA]</scope>
    <source>
        <strain evidence="3">DSM 17908</strain>
    </source>
</reference>
<reference evidence="1 4" key="3">
    <citation type="journal article" date="2017" name="Nat. Microbiol.">
        <title>Natural product diversity associated with the nematode symbionts Photorhabdus and Xenorhabdus.</title>
        <authorList>
            <person name="Tobias N.J."/>
            <person name="Wolff H."/>
            <person name="Djahanschiri B."/>
            <person name="Grundmann F."/>
            <person name="Kronenwerth M."/>
            <person name="Shi Y.M."/>
            <person name="Simonyi S."/>
            <person name="Grun P."/>
            <person name="Shapiro-Ilan D."/>
            <person name="Pidot S.J."/>
            <person name="Stinear T.P."/>
            <person name="Ebersberger I."/>
            <person name="Bode H.B."/>
        </authorList>
    </citation>
    <scope>NUCLEOTIDE SEQUENCE [LARGE SCALE GENOMIC DNA]</scope>
    <source>
        <strain evidence="1 4">DSM 17908</strain>
    </source>
</reference>
<evidence type="ECO:0000313" key="1">
    <source>
        <dbReference type="EMBL" id="PHM36530.1"/>
    </source>
</evidence>
<sequence length="208" mass="24051">MKISSIKTVYDFMRYCRMPLYFQRSVRDMKVGDTFILGKYTQLISGEENSVLMPVSDDEPCYVAEAWIEKERGFYSFFGTWTFPTKPARAFVMTSGKFKILKGGVIEFIDCHDTVKSFALVCRYLMWLVKKMPKEEKQRYFSANSVPLFMGIWLDSDLIERKTRAYLAEGKPKPVRMDYSEYAPTHQLAAIVDAAFSLGVIQEIQNEG</sequence>
<dbReference type="Proteomes" id="UP000224607">
    <property type="component" value="Unassembled WGS sequence"/>
</dbReference>
<dbReference type="AlphaFoldDB" id="A0A1I3XA18"/>
<dbReference type="EMBL" id="NITY01000027">
    <property type="protein sequence ID" value="PHM36530.1"/>
    <property type="molecule type" value="Genomic_DNA"/>
</dbReference>
<protein>
    <submittedName>
        <fullName evidence="2">Uncharacterized protein</fullName>
    </submittedName>
</protein>
<name>A0A1I3XA18_9GAMM</name>
<gene>
    <name evidence="2" type="ORF">SAMN05421680_13314</name>
    <name evidence="1" type="ORF">Xmau_04200</name>
</gene>
<keyword evidence="4" id="KW-1185">Reference proteome</keyword>
<dbReference type="EMBL" id="FORG01000033">
    <property type="protein sequence ID" value="SFK16380.1"/>
    <property type="molecule type" value="Genomic_DNA"/>
</dbReference>
<evidence type="ECO:0000313" key="3">
    <source>
        <dbReference type="Proteomes" id="UP000198919"/>
    </source>
</evidence>
<accession>A0A1I3XA18</accession>
<dbReference type="Proteomes" id="UP000198919">
    <property type="component" value="Unassembled WGS sequence"/>
</dbReference>
<proteinExistence type="predicted"/>
<dbReference type="RefSeq" id="WP_139217010.1">
    <property type="nucleotide sequence ID" value="NZ_CAWNQB010000020.1"/>
</dbReference>
<dbReference type="STRING" id="351675.SAMN05421680_13314"/>
<organism evidence="2 3">
    <name type="scientific">Xenorhabdus mauleonii</name>
    <dbReference type="NCBI Taxonomy" id="351675"/>
    <lineage>
        <taxon>Bacteria</taxon>
        <taxon>Pseudomonadati</taxon>
        <taxon>Pseudomonadota</taxon>
        <taxon>Gammaproteobacteria</taxon>
        <taxon>Enterobacterales</taxon>
        <taxon>Morganellaceae</taxon>
        <taxon>Xenorhabdus</taxon>
    </lineage>
</organism>
<evidence type="ECO:0000313" key="4">
    <source>
        <dbReference type="Proteomes" id="UP000224607"/>
    </source>
</evidence>
<reference evidence="2" key="2">
    <citation type="submission" date="2016-10" db="EMBL/GenBank/DDBJ databases">
        <authorList>
            <person name="de Groot N.N."/>
        </authorList>
    </citation>
    <scope>NUCLEOTIDE SEQUENCE [LARGE SCALE GENOMIC DNA]</scope>
    <source>
        <strain evidence="2">DSM 17908</strain>
    </source>
</reference>